<dbReference type="OMA" id="VQTEFAQ"/>
<dbReference type="GO" id="GO:0006457">
    <property type="term" value="P:protein folding"/>
    <property type="evidence" value="ECO:0007669"/>
    <property type="project" value="InterPro"/>
</dbReference>
<dbReference type="RefSeq" id="XP_018190096.1">
    <property type="nucleotide sequence ID" value="XM_018330933.1"/>
</dbReference>
<dbReference type="GO" id="GO:0005737">
    <property type="term" value="C:cytoplasm"/>
    <property type="evidence" value="ECO:0007669"/>
    <property type="project" value="TreeGrafter"/>
</dbReference>
<evidence type="ECO:0000313" key="5">
    <source>
        <dbReference type="Proteomes" id="UP000076632"/>
    </source>
</evidence>
<reference evidence="4 5" key="1">
    <citation type="journal article" date="2016" name="Fungal Biol.">
        <title>The genome of Xylona heveae provides a window into fungal endophytism.</title>
        <authorList>
            <person name="Gazis R."/>
            <person name="Kuo A."/>
            <person name="Riley R."/>
            <person name="LaButti K."/>
            <person name="Lipzen A."/>
            <person name="Lin J."/>
            <person name="Amirebrahimi M."/>
            <person name="Hesse C.N."/>
            <person name="Spatafora J.W."/>
            <person name="Henrissat B."/>
            <person name="Hainaut M."/>
            <person name="Grigoriev I.V."/>
            <person name="Hibbett D.S."/>
        </authorList>
    </citation>
    <scope>NUCLEOTIDE SEQUENCE [LARGE SCALE GENOMIC DNA]</scope>
    <source>
        <strain evidence="4 5">TC161</strain>
    </source>
</reference>
<dbReference type="GO" id="GO:0016272">
    <property type="term" value="C:prefoldin complex"/>
    <property type="evidence" value="ECO:0007669"/>
    <property type="project" value="InterPro"/>
</dbReference>
<dbReference type="InterPro" id="IPR009053">
    <property type="entry name" value="Prefoldin"/>
</dbReference>
<keyword evidence="5" id="KW-1185">Reference proteome</keyword>
<feature type="coiled-coil region" evidence="3">
    <location>
        <begin position="72"/>
        <end position="106"/>
    </location>
</feature>
<dbReference type="SUPFAM" id="SSF46579">
    <property type="entry name" value="Prefoldin"/>
    <property type="match status" value="1"/>
</dbReference>
<dbReference type="GO" id="GO:0051087">
    <property type="term" value="F:protein-folding chaperone binding"/>
    <property type="evidence" value="ECO:0007669"/>
    <property type="project" value="TreeGrafter"/>
</dbReference>
<dbReference type="STRING" id="1328760.A0A165I8L3"/>
<accession>A0A165I8L3</accession>
<dbReference type="Gene3D" id="1.10.287.370">
    <property type="match status" value="1"/>
</dbReference>
<dbReference type="InterPro" id="IPR002777">
    <property type="entry name" value="PFD_beta-like"/>
</dbReference>
<dbReference type="GeneID" id="28896070"/>
<evidence type="ECO:0000313" key="4">
    <source>
        <dbReference type="EMBL" id="KZF24541.1"/>
    </source>
</evidence>
<name>A0A165I8L3_XYLHT</name>
<dbReference type="FunFam" id="1.10.287.370:FF:000003">
    <property type="entry name" value="Prefoldin subunit 6"/>
    <property type="match status" value="1"/>
</dbReference>
<dbReference type="AlphaFoldDB" id="A0A165I8L3"/>
<evidence type="ECO:0000256" key="1">
    <source>
        <dbReference type="ARBA" id="ARBA00008045"/>
    </source>
</evidence>
<gene>
    <name evidence="4" type="ORF">L228DRAFT_237463</name>
</gene>
<dbReference type="OrthoDB" id="248120at2759"/>
<dbReference type="FunCoup" id="A0A165I8L3">
    <property type="interactions" value="803"/>
</dbReference>
<dbReference type="PANTHER" id="PTHR21431:SF0">
    <property type="entry name" value="PREFOLDIN SUBUNIT 6"/>
    <property type="match status" value="1"/>
</dbReference>
<organism evidence="4 5">
    <name type="scientific">Xylona heveae (strain CBS 132557 / TC161)</name>
    <dbReference type="NCBI Taxonomy" id="1328760"/>
    <lineage>
        <taxon>Eukaryota</taxon>
        <taxon>Fungi</taxon>
        <taxon>Dikarya</taxon>
        <taxon>Ascomycota</taxon>
        <taxon>Pezizomycotina</taxon>
        <taxon>Xylonomycetes</taxon>
        <taxon>Xylonales</taxon>
        <taxon>Xylonaceae</taxon>
        <taxon>Xylona</taxon>
    </lineage>
</organism>
<evidence type="ECO:0000256" key="2">
    <source>
        <dbReference type="ARBA" id="ARBA00023186"/>
    </source>
</evidence>
<protein>
    <submittedName>
        <fullName evidence="4">Prefoldin</fullName>
    </submittedName>
</protein>
<feature type="coiled-coil region" evidence="3">
    <location>
        <begin position="1"/>
        <end position="35"/>
    </location>
</feature>
<dbReference type="Proteomes" id="UP000076632">
    <property type="component" value="Unassembled WGS sequence"/>
</dbReference>
<dbReference type="CDD" id="cd23161">
    <property type="entry name" value="Prefoldin_6"/>
    <property type="match status" value="1"/>
</dbReference>
<dbReference type="PANTHER" id="PTHR21431">
    <property type="entry name" value="PREFOLDIN SUBUNIT 6"/>
    <property type="match status" value="1"/>
</dbReference>
<dbReference type="EMBL" id="KV407456">
    <property type="protein sequence ID" value="KZF24541.1"/>
    <property type="molecule type" value="Genomic_DNA"/>
</dbReference>
<dbReference type="InParanoid" id="A0A165I8L3"/>
<dbReference type="Pfam" id="PF01920">
    <property type="entry name" value="Prefoldin_2"/>
    <property type="match status" value="1"/>
</dbReference>
<comment type="similarity">
    <text evidence="1">Belongs to the prefoldin subunit beta family.</text>
</comment>
<sequence length="126" mass="14294">MAEMQKQLQSLTEDYQKLQLELQSTVEARQKLESQLQENKGVQTEFSNLSDDANIYKLVGPVLLKQDKTEAVSAVEGRLSFIEKEIARIEKNLNEAQGKIEEKKIAIIRIQTLYQQQAQQAQAASS</sequence>
<evidence type="ECO:0000256" key="3">
    <source>
        <dbReference type="SAM" id="Coils"/>
    </source>
</evidence>
<proteinExistence type="inferred from homology"/>
<keyword evidence="2" id="KW-0143">Chaperone</keyword>
<dbReference type="GO" id="GO:0051131">
    <property type="term" value="P:chaperone-mediated protein complex assembly"/>
    <property type="evidence" value="ECO:0007669"/>
    <property type="project" value="TreeGrafter"/>
</dbReference>
<dbReference type="GO" id="GO:0051082">
    <property type="term" value="F:unfolded protein binding"/>
    <property type="evidence" value="ECO:0007669"/>
    <property type="project" value="InterPro"/>
</dbReference>
<keyword evidence="3" id="KW-0175">Coiled coil</keyword>